<sequence>APLRRGRPAWRPSVESEPPGVAIPPCRPLPRSLLRRRLSRL</sequence>
<feature type="non-terminal residue" evidence="2">
    <location>
        <position position="41"/>
    </location>
</feature>
<proteinExistence type="predicted"/>
<feature type="region of interest" description="Disordered" evidence="1">
    <location>
        <begin position="1"/>
        <end position="25"/>
    </location>
</feature>
<evidence type="ECO:0000256" key="1">
    <source>
        <dbReference type="SAM" id="MobiDB-lite"/>
    </source>
</evidence>
<feature type="non-terminal residue" evidence="2">
    <location>
        <position position="1"/>
    </location>
</feature>
<organism evidence="2">
    <name type="scientific">uncultured Thermomicrobiales bacterium</name>
    <dbReference type="NCBI Taxonomy" id="1645740"/>
    <lineage>
        <taxon>Bacteria</taxon>
        <taxon>Pseudomonadati</taxon>
        <taxon>Thermomicrobiota</taxon>
        <taxon>Thermomicrobia</taxon>
        <taxon>Thermomicrobiales</taxon>
        <taxon>environmental samples</taxon>
    </lineage>
</organism>
<protein>
    <submittedName>
        <fullName evidence="2">Uncharacterized protein</fullName>
    </submittedName>
</protein>
<gene>
    <name evidence="2" type="ORF">AVDCRST_MAG19-4028</name>
</gene>
<dbReference type="EMBL" id="CADCWL010000221">
    <property type="protein sequence ID" value="CAA9580909.1"/>
    <property type="molecule type" value="Genomic_DNA"/>
</dbReference>
<accession>A0A6J4VLR4</accession>
<evidence type="ECO:0000313" key="2">
    <source>
        <dbReference type="EMBL" id="CAA9580909.1"/>
    </source>
</evidence>
<reference evidence="2" key="1">
    <citation type="submission" date="2020-02" db="EMBL/GenBank/DDBJ databases">
        <authorList>
            <person name="Meier V. D."/>
        </authorList>
    </citation>
    <scope>NUCLEOTIDE SEQUENCE</scope>
    <source>
        <strain evidence="2">AVDCRST_MAG19</strain>
    </source>
</reference>
<dbReference type="AlphaFoldDB" id="A0A6J4VLR4"/>
<name>A0A6J4VLR4_9BACT</name>